<dbReference type="EMBL" id="GBXM01038978">
    <property type="protein sequence ID" value="JAH69599.1"/>
    <property type="molecule type" value="Transcribed_RNA"/>
</dbReference>
<comment type="subcellular location">
    <subcellularLocation>
        <location evidence="7">Mitochondrion inner membrane</location>
        <topology evidence="7">Single-pass membrane protein</topology>
    </subcellularLocation>
</comment>
<dbReference type="GO" id="GO:0061617">
    <property type="term" value="C:MICOS complex"/>
    <property type="evidence" value="ECO:0007669"/>
    <property type="project" value="TreeGrafter"/>
</dbReference>
<dbReference type="PANTHER" id="PTHR15415:SF7">
    <property type="entry name" value="MICOS COMPLEX SUBUNIT MIC60"/>
    <property type="match status" value="1"/>
</dbReference>
<reference evidence="8" key="1">
    <citation type="submission" date="2014-11" db="EMBL/GenBank/DDBJ databases">
        <authorList>
            <person name="Amaro Gonzalez C."/>
        </authorList>
    </citation>
    <scope>NUCLEOTIDE SEQUENCE</scope>
</reference>
<reference evidence="8" key="2">
    <citation type="journal article" date="2015" name="Fish Shellfish Immunol.">
        <title>Early steps in the European eel (Anguilla anguilla)-Vibrio vulnificus interaction in the gills: Role of the RtxA13 toxin.</title>
        <authorList>
            <person name="Callol A."/>
            <person name="Pajuelo D."/>
            <person name="Ebbesson L."/>
            <person name="Teles M."/>
            <person name="MacKenzie S."/>
            <person name="Amaro C."/>
        </authorList>
    </citation>
    <scope>NUCLEOTIDE SEQUENCE</scope>
</reference>
<dbReference type="PANTHER" id="PTHR15415">
    <property type="entry name" value="MITOFILIN"/>
    <property type="match status" value="1"/>
</dbReference>
<evidence type="ECO:0000256" key="4">
    <source>
        <dbReference type="ARBA" id="ARBA00022989"/>
    </source>
</evidence>
<keyword evidence="2 7" id="KW-0812">Transmembrane</keyword>
<dbReference type="GO" id="GO:0042407">
    <property type="term" value="P:cristae formation"/>
    <property type="evidence" value="ECO:0007669"/>
    <property type="project" value="TreeGrafter"/>
</dbReference>
<proteinExistence type="inferred from homology"/>
<dbReference type="Pfam" id="PF09731">
    <property type="entry name" value="Mitofilin"/>
    <property type="match status" value="1"/>
</dbReference>
<organism evidence="8">
    <name type="scientific">Anguilla anguilla</name>
    <name type="common">European freshwater eel</name>
    <name type="synonym">Muraena anguilla</name>
    <dbReference type="NCBI Taxonomy" id="7936"/>
    <lineage>
        <taxon>Eukaryota</taxon>
        <taxon>Metazoa</taxon>
        <taxon>Chordata</taxon>
        <taxon>Craniata</taxon>
        <taxon>Vertebrata</taxon>
        <taxon>Euteleostomi</taxon>
        <taxon>Actinopterygii</taxon>
        <taxon>Neopterygii</taxon>
        <taxon>Teleostei</taxon>
        <taxon>Anguilliformes</taxon>
        <taxon>Anguillidae</taxon>
        <taxon>Anguilla</taxon>
    </lineage>
</organism>
<protein>
    <recommendedName>
        <fullName evidence="7">MICOS complex subunit MIC60</fullName>
    </recommendedName>
    <alternativeName>
        <fullName evidence="7">Mitofilin</fullName>
    </alternativeName>
</protein>
<evidence type="ECO:0000313" key="8">
    <source>
        <dbReference type="EMBL" id="JAH69599.1"/>
    </source>
</evidence>
<evidence type="ECO:0000256" key="3">
    <source>
        <dbReference type="ARBA" id="ARBA00022792"/>
    </source>
</evidence>
<accession>A0A0E9UUP4</accession>
<comment type="subunit">
    <text evidence="7">Component of the mitochondrial contact site and cristae organizing system (MICOS) complex.</text>
</comment>
<evidence type="ECO:0000256" key="5">
    <source>
        <dbReference type="ARBA" id="ARBA00023128"/>
    </source>
</evidence>
<dbReference type="AlphaFoldDB" id="A0A0E9UUP4"/>
<keyword evidence="5 7" id="KW-0496">Mitochondrion</keyword>
<dbReference type="InterPro" id="IPR019133">
    <property type="entry name" value="MIC60"/>
</dbReference>
<evidence type="ECO:0000256" key="1">
    <source>
        <dbReference type="ARBA" id="ARBA00010877"/>
    </source>
</evidence>
<comment type="function">
    <text evidence="7">Component of the MICOS complex, a large protein complex of the mitochondrial inner membrane that plays crucial roles in the maintenance of crista junctions, inner membrane architecture, and formation of contact sites to the outer membrane.</text>
</comment>
<keyword evidence="3 7" id="KW-0999">Mitochondrion inner membrane</keyword>
<evidence type="ECO:0000256" key="7">
    <source>
        <dbReference type="RuleBase" id="RU363000"/>
    </source>
</evidence>
<evidence type="ECO:0000256" key="2">
    <source>
        <dbReference type="ARBA" id="ARBA00022692"/>
    </source>
</evidence>
<keyword evidence="4" id="KW-1133">Transmembrane helix</keyword>
<sequence>MNSAYARLKGMEEAIDSHIIAEEEARKAHQLWLSVEALNYSLRTVGVNAPTEPLQTAVRAVRESCSDNEFALALTTALPEESIQRGIYSEASLRARFYRIRQD</sequence>
<keyword evidence="6" id="KW-0472">Membrane</keyword>
<evidence type="ECO:0000256" key="6">
    <source>
        <dbReference type="ARBA" id="ARBA00023136"/>
    </source>
</evidence>
<comment type="similarity">
    <text evidence="1 7">Belongs to the MICOS complex subunit Mic60 family.</text>
</comment>
<name>A0A0E9UUP4_ANGAN</name>